<dbReference type="PROSITE" id="PS50850">
    <property type="entry name" value="MFS"/>
    <property type="match status" value="1"/>
</dbReference>
<dbReference type="GO" id="GO:0022857">
    <property type="term" value="F:transmembrane transporter activity"/>
    <property type="evidence" value="ECO:0007669"/>
    <property type="project" value="InterPro"/>
</dbReference>
<evidence type="ECO:0000256" key="4">
    <source>
        <dbReference type="ARBA" id="ARBA00022989"/>
    </source>
</evidence>
<name>A0A1Q5PRX9_9ACTO</name>
<feature type="domain" description="Major facilitator superfamily (MFS) profile" evidence="7">
    <location>
        <begin position="18"/>
        <end position="425"/>
    </location>
</feature>
<evidence type="ECO:0000256" key="5">
    <source>
        <dbReference type="ARBA" id="ARBA00023136"/>
    </source>
</evidence>
<dbReference type="Proteomes" id="UP000186465">
    <property type="component" value="Unassembled WGS sequence"/>
</dbReference>
<evidence type="ECO:0000256" key="1">
    <source>
        <dbReference type="ARBA" id="ARBA00004651"/>
    </source>
</evidence>
<feature type="transmembrane region" description="Helical" evidence="6">
    <location>
        <begin position="155"/>
        <end position="173"/>
    </location>
</feature>
<dbReference type="STRING" id="156892.BM477_02730"/>
<evidence type="ECO:0000256" key="6">
    <source>
        <dbReference type="SAM" id="Phobius"/>
    </source>
</evidence>
<dbReference type="InterPro" id="IPR050189">
    <property type="entry name" value="MFS_Efflux_Transporters"/>
</dbReference>
<dbReference type="AlphaFoldDB" id="A0A1Q5PRX9"/>
<dbReference type="GO" id="GO:0005886">
    <property type="term" value="C:plasma membrane"/>
    <property type="evidence" value="ECO:0007669"/>
    <property type="project" value="UniProtKB-SubCell"/>
</dbReference>
<feature type="transmembrane region" description="Helical" evidence="6">
    <location>
        <begin position="359"/>
        <end position="381"/>
    </location>
</feature>
<dbReference type="PANTHER" id="PTHR43124">
    <property type="entry name" value="PURINE EFFLUX PUMP PBUE"/>
    <property type="match status" value="1"/>
</dbReference>
<keyword evidence="2" id="KW-1003">Cell membrane</keyword>
<organism evidence="8 9">
    <name type="scientific">Boudabousia marimammalium</name>
    <dbReference type="NCBI Taxonomy" id="156892"/>
    <lineage>
        <taxon>Bacteria</taxon>
        <taxon>Bacillati</taxon>
        <taxon>Actinomycetota</taxon>
        <taxon>Actinomycetes</taxon>
        <taxon>Actinomycetales</taxon>
        <taxon>Actinomycetaceae</taxon>
        <taxon>Boudabousia</taxon>
    </lineage>
</organism>
<comment type="subcellular location">
    <subcellularLocation>
        <location evidence="1">Cell membrane</location>
        <topology evidence="1">Multi-pass membrane protein</topology>
    </subcellularLocation>
</comment>
<evidence type="ECO:0000313" key="9">
    <source>
        <dbReference type="Proteomes" id="UP000186465"/>
    </source>
</evidence>
<dbReference type="InterPro" id="IPR011701">
    <property type="entry name" value="MFS"/>
</dbReference>
<accession>A0A1Q5PRX9</accession>
<keyword evidence="3 6" id="KW-0812">Transmembrane</keyword>
<feature type="transmembrane region" description="Helical" evidence="6">
    <location>
        <begin position="15"/>
        <end position="32"/>
    </location>
</feature>
<dbReference type="InterPro" id="IPR020846">
    <property type="entry name" value="MFS_dom"/>
</dbReference>
<feature type="transmembrane region" description="Helical" evidence="6">
    <location>
        <begin position="234"/>
        <end position="253"/>
    </location>
</feature>
<evidence type="ECO:0000259" key="7">
    <source>
        <dbReference type="PROSITE" id="PS50850"/>
    </source>
</evidence>
<feature type="transmembrane region" description="Helical" evidence="6">
    <location>
        <begin position="273"/>
        <end position="292"/>
    </location>
</feature>
<dbReference type="EMBL" id="MPDM01000002">
    <property type="protein sequence ID" value="OKL50316.1"/>
    <property type="molecule type" value="Genomic_DNA"/>
</dbReference>
<comment type="caution">
    <text evidence="8">The sequence shown here is derived from an EMBL/GenBank/DDBJ whole genome shotgun (WGS) entry which is preliminary data.</text>
</comment>
<reference evidence="9" key="1">
    <citation type="submission" date="2016-11" db="EMBL/GenBank/DDBJ databases">
        <title>Actinomyces gypaetusis sp. nov. isolated from Gypaetus barbatus in Qinghai Tibet Plateau China.</title>
        <authorList>
            <person name="Meng X."/>
        </authorList>
    </citation>
    <scope>NUCLEOTIDE SEQUENCE [LARGE SCALE GENOMIC DNA]</scope>
    <source>
        <strain evidence="9">DSM 15383</strain>
    </source>
</reference>
<dbReference type="Gene3D" id="1.20.1250.20">
    <property type="entry name" value="MFS general substrate transporter like domains"/>
    <property type="match status" value="2"/>
</dbReference>
<feature type="transmembrane region" description="Helical" evidence="6">
    <location>
        <begin position="83"/>
        <end position="101"/>
    </location>
</feature>
<evidence type="ECO:0000256" key="2">
    <source>
        <dbReference type="ARBA" id="ARBA00022475"/>
    </source>
</evidence>
<feature type="transmembrane region" description="Helical" evidence="6">
    <location>
        <begin position="179"/>
        <end position="197"/>
    </location>
</feature>
<dbReference type="SUPFAM" id="SSF103473">
    <property type="entry name" value="MFS general substrate transporter"/>
    <property type="match status" value="1"/>
</dbReference>
<protein>
    <recommendedName>
        <fullName evidence="7">Major facilitator superfamily (MFS) profile domain-containing protein</fullName>
    </recommendedName>
</protein>
<dbReference type="InterPro" id="IPR036259">
    <property type="entry name" value="MFS_trans_sf"/>
</dbReference>
<evidence type="ECO:0000313" key="8">
    <source>
        <dbReference type="EMBL" id="OKL50316.1"/>
    </source>
</evidence>
<gene>
    <name evidence="8" type="ORF">BM477_02730</name>
</gene>
<keyword evidence="9" id="KW-1185">Reference proteome</keyword>
<dbReference type="Pfam" id="PF07690">
    <property type="entry name" value="MFS_1"/>
    <property type="match status" value="1"/>
</dbReference>
<dbReference type="PANTHER" id="PTHR43124:SF3">
    <property type="entry name" value="CHLORAMPHENICOL EFFLUX PUMP RV0191"/>
    <property type="match status" value="1"/>
</dbReference>
<feature type="transmembrane region" description="Helical" evidence="6">
    <location>
        <begin position="326"/>
        <end position="347"/>
    </location>
</feature>
<feature type="transmembrane region" description="Helical" evidence="6">
    <location>
        <begin position="299"/>
        <end position="320"/>
    </location>
</feature>
<feature type="transmembrane region" description="Helical" evidence="6">
    <location>
        <begin position="401"/>
        <end position="423"/>
    </location>
</feature>
<proteinExistence type="predicted"/>
<feature type="transmembrane region" description="Helical" evidence="6">
    <location>
        <begin position="107"/>
        <end position="134"/>
    </location>
</feature>
<feature type="transmembrane region" description="Helical" evidence="6">
    <location>
        <begin position="52"/>
        <end position="71"/>
    </location>
</feature>
<evidence type="ECO:0000256" key="3">
    <source>
        <dbReference type="ARBA" id="ARBA00022692"/>
    </source>
</evidence>
<keyword evidence="5 6" id="KW-0472">Membrane</keyword>
<dbReference type="CDD" id="cd06174">
    <property type="entry name" value="MFS"/>
    <property type="match status" value="1"/>
</dbReference>
<sequence>MNFLAKQGFHSKQQLSAFLTVVFSGQIIYSAFESFKIPFYQRIVDYYGLTDQQFGLLFTMLGTAVFFYIPAGWINNRFHVRHVLMTGLAYRLVTALIMILFRPSFTIMLIITFTWGVWDAIFWPAVLKGVVLFSGENNKGIGFGALTAFRAGGEALLNGIAIATLALFSGMMLVFQSIMVIYALLTLPMILFIYLWVPKDPAKDGEVSEDTEVVAVSSKEAFQGLIQTLKFPRIWLAGLVGLCVYWVYTTLVYTTPFFVRVYQMSETTASTYATVNALVLGLGGGLVGGYLADHIFKSSTLTLGITMLASGAVLFTLIMVPGEKSWTVPALIIISLSAFVIMMAKALQQAPVAELNLPHELVGSAMSVNSFMAFASILWALQLNGYILDSLPGDPKTAFNYIFILITAVAAVGSASAFALLYLNRRANKREILSDQRTQ</sequence>
<keyword evidence="4 6" id="KW-1133">Transmembrane helix</keyword>